<dbReference type="EMBL" id="KB870809">
    <property type="protein sequence ID" value="EOA24655.1"/>
    <property type="molecule type" value="Genomic_DNA"/>
</dbReference>
<dbReference type="Gene3D" id="1.20.58.1040">
    <property type="match status" value="1"/>
</dbReference>
<gene>
    <name evidence="7" type="ORF">CARUB_v10017928mg</name>
</gene>
<evidence type="ECO:0000313" key="7">
    <source>
        <dbReference type="EMBL" id="EOA24655.1"/>
    </source>
</evidence>
<dbReference type="PANTHER" id="PTHR31044">
    <property type="entry name" value="BETA-1,3 GLUCANASE"/>
    <property type="match status" value="1"/>
</dbReference>
<dbReference type="PANTHER" id="PTHR31044:SF74">
    <property type="entry name" value="PLASMODESMATA CALLOSE-BINDING PROTEIN 3-LIKE"/>
    <property type="match status" value="1"/>
</dbReference>
<evidence type="ECO:0000256" key="4">
    <source>
        <dbReference type="ARBA" id="ARBA00023288"/>
    </source>
</evidence>
<dbReference type="SMART" id="SM00768">
    <property type="entry name" value="X8"/>
    <property type="match status" value="1"/>
</dbReference>
<evidence type="ECO:0000256" key="3">
    <source>
        <dbReference type="ARBA" id="ARBA00022729"/>
    </source>
</evidence>
<evidence type="ECO:0000313" key="8">
    <source>
        <dbReference type="Proteomes" id="UP000029121"/>
    </source>
</evidence>
<dbReference type="InterPro" id="IPR012946">
    <property type="entry name" value="X8"/>
</dbReference>
<protein>
    <recommendedName>
        <fullName evidence="6">X8 domain-containing protein</fullName>
    </recommendedName>
</protein>
<dbReference type="AlphaFoldDB" id="R0HHJ1"/>
<keyword evidence="8" id="KW-1185">Reference proteome</keyword>
<dbReference type="Proteomes" id="UP000029121">
    <property type="component" value="Unassembled WGS sequence"/>
</dbReference>
<feature type="compositionally biased region" description="Low complexity" evidence="5">
    <location>
        <begin position="170"/>
        <end position="201"/>
    </location>
</feature>
<keyword evidence="3" id="KW-0732">Signal</keyword>
<feature type="region of interest" description="Disordered" evidence="5">
    <location>
        <begin position="166"/>
        <end position="215"/>
    </location>
</feature>
<organism evidence="7 8">
    <name type="scientific">Capsella rubella</name>
    <dbReference type="NCBI Taxonomy" id="81985"/>
    <lineage>
        <taxon>Eukaryota</taxon>
        <taxon>Viridiplantae</taxon>
        <taxon>Streptophyta</taxon>
        <taxon>Embryophyta</taxon>
        <taxon>Tracheophyta</taxon>
        <taxon>Spermatophyta</taxon>
        <taxon>Magnoliopsida</taxon>
        <taxon>eudicotyledons</taxon>
        <taxon>Gunneridae</taxon>
        <taxon>Pentapetalae</taxon>
        <taxon>rosids</taxon>
        <taxon>malvids</taxon>
        <taxon>Brassicales</taxon>
        <taxon>Brassicaceae</taxon>
        <taxon>Camelineae</taxon>
        <taxon>Capsella</taxon>
    </lineage>
</organism>
<reference evidence="8" key="1">
    <citation type="journal article" date="2013" name="Nat. Genet.">
        <title>The Capsella rubella genome and the genomic consequences of rapid mating system evolution.</title>
        <authorList>
            <person name="Slotte T."/>
            <person name="Hazzouri K.M."/>
            <person name="Agren J.A."/>
            <person name="Koenig D."/>
            <person name="Maumus F."/>
            <person name="Guo Y.L."/>
            <person name="Steige K."/>
            <person name="Platts A.E."/>
            <person name="Escobar J.S."/>
            <person name="Newman L.K."/>
            <person name="Wang W."/>
            <person name="Mandakova T."/>
            <person name="Vello E."/>
            <person name="Smith L.M."/>
            <person name="Henz S.R."/>
            <person name="Steffen J."/>
            <person name="Takuno S."/>
            <person name="Brandvain Y."/>
            <person name="Coop G."/>
            <person name="Andolfatto P."/>
            <person name="Hu T.T."/>
            <person name="Blanchette M."/>
            <person name="Clark R.M."/>
            <person name="Quesneville H."/>
            <person name="Nordborg M."/>
            <person name="Gaut B.S."/>
            <person name="Lysak M.A."/>
            <person name="Jenkins J."/>
            <person name="Grimwood J."/>
            <person name="Chapman J."/>
            <person name="Prochnik S."/>
            <person name="Shu S."/>
            <person name="Rokhsar D."/>
            <person name="Schmutz J."/>
            <person name="Weigel D."/>
            <person name="Wright S.I."/>
        </authorList>
    </citation>
    <scope>NUCLEOTIDE SEQUENCE [LARGE SCALE GENOMIC DNA]</scope>
    <source>
        <strain evidence="8">cv. Monte Gargano</strain>
    </source>
</reference>
<keyword evidence="2" id="KW-0472">Membrane</keyword>
<evidence type="ECO:0000259" key="6">
    <source>
        <dbReference type="SMART" id="SM00768"/>
    </source>
</evidence>
<dbReference type="STRING" id="81985.R0HHJ1"/>
<keyword evidence="4" id="KW-0449">Lipoprotein</keyword>
<dbReference type="eggNOG" id="ENOG502S0BH">
    <property type="taxonomic scope" value="Eukaryota"/>
</dbReference>
<evidence type="ECO:0000256" key="2">
    <source>
        <dbReference type="ARBA" id="ARBA00022622"/>
    </source>
</evidence>
<sequence length="244" mass="26020">MIDGSSSSSIRLRASGVMKPKKIISKRKIKLNVCKAKRRSNRDNRILQKKETIIKTNVGLAIIFESSFGPYFRKKTVMRLLLGLLFLLSLATSSSATYCLCKDGVGEKDLQTSIDYACGVLKDCNPIHDKGPCYQPNTVKSHCDWAVNTYFQRSGQIPGSCNFSGTATTSSNPPSSNNNHSSSKKSAGTTPTIGTSSGTQTFPGTPVFGPAGSFDPSGSNNGASGLFISNSIALILGFSVIAFL</sequence>
<feature type="domain" description="X8" evidence="6">
    <location>
        <begin position="97"/>
        <end position="182"/>
    </location>
</feature>
<proteinExistence type="predicted"/>
<dbReference type="GO" id="GO:0005886">
    <property type="term" value="C:plasma membrane"/>
    <property type="evidence" value="ECO:0007669"/>
    <property type="project" value="UniProtKB-SubCell"/>
</dbReference>
<keyword evidence="2" id="KW-0336">GPI-anchor</keyword>
<dbReference type="InterPro" id="IPR044788">
    <property type="entry name" value="X8_dom_prot"/>
</dbReference>
<comment type="subcellular location">
    <subcellularLocation>
        <location evidence="1">Cell membrane</location>
        <topology evidence="1">Lipid-anchor</topology>
        <topology evidence="1">GPI-anchor</topology>
    </subcellularLocation>
</comment>
<evidence type="ECO:0000256" key="1">
    <source>
        <dbReference type="ARBA" id="ARBA00004609"/>
    </source>
</evidence>
<keyword evidence="2" id="KW-0325">Glycoprotein</keyword>
<evidence type="ECO:0000256" key="5">
    <source>
        <dbReference type="SAM" id="MobiDB-lite"/>
    </source>
</evidence>
<dbReference type="GO" id="GO:0098552">
    <property type="term" value="C:side of membrane"/>
    <property type="evidence" value="ECO:0007669"/>
    <property type="project" value="UniProtKB-KW"/>
</dbReference>
<dbReference type="Pfam" id="PF07983">
    <property type="entry name" value="X8"/>
    <property type="match status" value="1"/>
</dbReference>
<name>R0HHJ1_9BRAS</name>
<dbReference type="GO" id="GO:0009506">
    <property type="term" value="C:plasmodesma"/>
    <property type="evidence" value="ECO:0007669"/>
    <property type="project" value="UniProtKB-ARBA"/>
</dbReference>
<accession>R0HHJ1</accession>